<name>A0ABV1H466_9FIRM</name>
<dbReference type="InterPro" id="IPR006482">
    <property type="entry name" value="Cas7_Csh2/Csh2"/>
</dbReference>
<evidence type="ECO:0000313" key="1">
    <source>
        <dbReference type="EMBL" id="MEQ2554504.1"/>
    </source>
</evidence>
<evidence type="ECO:0000313" key="2">
    <source>
        <dbReference type="Proteomes" id="UP001546774"/>
    </source>
</evidence>
<sequence length="323" mass="36383">MSKMNKRVYGVLGISSVMANWNADFSGFPKTTTKGQFFGSDKALKFPMKKMWEEAGEKVLNIKSFTVSKPDKNGAVFLVPRTLKERYEYIFGVEDMKKDKDIKVILKNLFSAIDVKNFGSTFAEADANISITGAVQIGQGFNLYNGSETQEQNILSPFKDPKAAEKNKEGKDAKNSTLGTKIVSDEAHYFYPFVINPKVYDNFEQLGVTEGYTEEDYQKFKEAALKGTTSFATNSKVGCENEFGLFIETEPTLYLPNLDKYVTFIKGAEKNTIQVNVKELLHDVKDRVLSAEIHYNPHTTEIASDIEGVKYFDIFTGKEIEKQ</sequence>
<comment type="caution">
    <text evidence="1">The sequence shown here is derived from an EMBL/GenBank/DDBJ whole genome shotgun (WGS) entry which is preliminary data.</text>
</comment>
<dbReference type="Proteomes" id="UP001546774">
    <property type="component" value="Unassembled WGS sequence"/>
</dbReference>
<dbReference type="EMBL" id="JBBMFS010000004">
    <property type="protein sequence ID" value="MEQ2554504.1"/>
    <property type="molecule type" value="Genomic_DNA"/>
</dbReference>
<accession>A0ABV1H466</accession>
<proteinExistence type="predicted"/>
<reference evidence="1" key="1">
    <citation type="submission" date="2024-03" db="EMBL/GenBank/DDBJ databases">
        <title>Human intestinal bacterial collection.</title>
        <authorList>
            <person name="Pauvert C."/>
            <person name="Hitch T.C.A."/>
            <person name="Clavel T."/>
        </authorList>
    </citation>
    <scope>NUCLEOTIDE SEQUENCE [LARGE SCALE GENOMIC DNA]</scope>
    <source>
        <strain evidence="1">CLA-AA-H89B</strain>
    </source>
</reference>
<gene>
    <name evidence="1" type="ORF">WMO37_05645</name>
</gene>
<dbReference type="Pfam" id="PF05107">
    <property type="entry name" value="Cas_Cas7"/>
    <property type="match status" value="1"/>
</dbReference>
<keyword evidence="2" id="KW-1185">Reference proteome</keyword>
<organism evidence="1 2">
    <name type="scientific">Lachnospira intestinalis</name>
    <dbReference type="NCBI Taxonomy" id="3133158"/>
    <lineage>
        <taxon>Bacteria</taxon>
        <taxon>Bacillati</taxon>
        <taxon>Bacillota</taxon>
        <taxon>Clostridia</taxon>
        <taxon>Lachnospirales</taxon>
        <taxon>Lachnospiraceae</taxon>
        <taxon>Lachnospira</taxon>
    </lineage>
</organism>
<protein>
    <submittedName>
        <fullName evidence="1">Type I CRISPR-associated protein Cas7</fullName>
    </submittedName>
</protein>